<evidence type="ECO:0000313" key="2">
    <source>
        <dbReference type="EMBL" id="SCE68756.1"/>
    </source>
</evidence>
<dbReference type="EMBL" id="LT607411">
    <property type="protein sequence ID" value="SCE68756.1"/>
    <property type="molecule type" value="Genomic_DNA"/>
</dbReference>
<feature type="transmembrane region" description="Helical" evidence="1">
    <location>
        <begin position="277"/>
        <end position="295"/>
    </location>
</feature>
<sequence>MASTGDPLARHYRRLLLSYPRAYRRERGEEILGLLLDTAPAGRTRPTVREALDLVRGGLRCRLGRPASRTVGVWAALTALICGLFTAALAARLAWETSRPQADRAEASQIFGTVLPDHDLGEIHVPPALFVMYNQPVRWQAVPNLLGGDGGEYRESSVVASAAGVPPVPATRTLATARQRLRETGWHLDRDVTRFQDCATCEAAQPFTDIIASRGDTVLHLMVSPGHPPDPTYLMVYLQRRTPALVYPAATLAGLLGAAAGWLFFGWVSRRTDRPGFGAALAVPLLGTTVLLWWLPVLFGVPWTVRQLVRAPHPQWPPLWEWLGQPTFGPLFLLGTVTGLLGLALAARPGRQRTPRTRAAAG</sequence>
<gene>
    <name evidence="2" type="ORF">GA0074695_0313</name>
</gene>
<keyword evidence="3" id="KW-1185">Reference proteome</keyword>
<feature type="transmembrane region" description="Helical" evidence="1">
    <location>
        <begin position="71"/>
        <end position="95"/>
    </location>
</feature>
<accession>A0A1C4UAS9</accession>
<protein>
    <submittedName>
        <fullName evidence="2">Uncharacterized protein</fullName>
    </submittedName>
</protein>
<evidence type="ECO:0000256" key="1">
    <source>
        <dbReference type="SAM" id="Phobius"/>
    </source>
</evidence>
<proteinExistence type="predicted"/>
<organism evidence="2 3">
    <name type="scientific">Micromonospora viridifaciens</name>
    <dbReference type="NCBI Taxonomy" id="1881"/>
    <lineage>
        <taxon>Bacteria</taxon>
        <taxon>Bacillati</taxon>
        <taxon>Actinomycetota</taxon>
        <taxon>Actinomycetes</taxon>
        <taxon>Micromonosporales</taxon>
        <taxon>Micromonosporaceae</taxon>
        <taxon>Micromonospora</taxon>
    </lineage>
</organism>
<dbReference type="RefSeq" id="WP_089004638.1">
    <property type="nucleotide sequence ID" value="NZ_LT607411.1"/>
</dbReference>
<dbReference type="OrthoDB" id="3397817at2"/>
<name>A0A1C4UAS9_MICVI</name>
<dbReference type="AlphaFoldDB" id="A0A1C4UAS9"/>
<keyword evidence="1" id="KW-0812">Transmembrane</keyword>
<keyword evidence="1" id="KW-0472">Membrane</keyword>
<feature type="transmembrane region" description="Helical" evidence="1">
    <location>
        <begin position="245"/>
        <end position="265"/>
    </location>
</feature>
<feature type="transmembrane region" description="Helical" evidence="1">
    <location>
        <begin position="328"/>
        <end position="347"/>
    </location>
</feature>
<evidence type="ECO:0000313" key="3">
    <source>
        <dbReference type="Proteomes" id="UP000198242"/>
    </source>
</evidence>
<keyword evidence="1" id="KW-1133">Transmembrane helix</keyword>
<reference evidence="3" key="1">
    <citation type="submission" date="2016-06" db="EMBL/GenBank/DDBJ databases">
        <authorList>
            <person name="Varghese N."/>
            <person name="Submissions Spin"/>
        </authorList>
    </citation>
    <scope>NUCLEOTIDE SEQUENCE [LARGE SCALE GENOMIC DNA]</scope>
    <source>
        <strain evidence="3">DSM 43909</strain>
    </source>
</reference>
<dbReference type="Proteomes" id="UP000198242">
    <property type="component" value="Chromosome I"/>
</dbReference>